<comment type="caution">
    <text evidence="2">The sequence shown here is derived from an EMBL/GenBank/DDBJ whole genome shotgun (WGS) entry which is preliminary data.</text>
</comment>
<name>A0A4R6RAG1_9BURK</name>
<keyword evidence="3" id="KW-1185">Reference proteome</keyword>
<organism evidence="2 3">
    <name type="scientific">Aquabacterium commune</name>
    <dbReference type="NCBI Taxonomy" id="70586"/>
    <lineage>
        <taxon>Bacteria</taxon>
        <taxon>Pseudomonadati</taxon>
        <taxon>Pseudomonadota</taxon>
        <taxon>Betaproteobacteria</taxon>
        <taxon>Burkholderiales</taxon>
        <taxon>Aquabacterium</taxon>
    </lineage>
</organism>
<proteinExistence type="predicted"/>
<evidence type="ECO:0000313" key="3">
    <source>
        <dbReference type="Proteomes" id="UP000294593"/>
    </source>
</evidence>
<feature type="transmembrane region" description="Helical" evidence="1">
    <location>
        <begin position="81"/>
        <end position="101"/>
    </location>
</feature>
<dbReference type="AlphaFoldDB" id="A0A4R6RAG1"/>
<dbReference type="GO" id="GO:0016020">
    <property type="term" value="C:membrane"/>
    <property type="evidence" value="ECO:0007669"/>
    <property type="project" value="GOC"/>
</dbReference>
<accession>A0A4R6RAG1</accession>
<feature type="transmembrane region" description="Helical" evidence="1">
    <location>
        <begin position="165"/>
        <end position="185"/>
    </location>
</feature>
<protein>
    <submittedName>
        <fullName evidence="2">Putative membrane protein YGL010W</fullName>
    </submittedName>
</protein>
<gene>
    <name evidence="2" type="ORF">EV672_105179</name>
</gene>
<dbReference type="Pfam" id="PF06127">
    <property type="entry name" value="Mpo1-like"/>
    <property type="match status" value="1"/>
</dbReference>
<feature type="transmembrane region" description="Helical" evidence="1">
    <location>
        <begin position="132"/>
        <end position="153"/>
    </location>
</feature>
<dbReference type="Proteomes" id="UP000294593">
    <property type="component" value="Unassembled WGS sequence"/>
</dbReference>
<dbReference type="GO" id="GO:0046521">
    <property type="term" value="P:sphingoid catabolic process"/>
    <property type="evidence" value="ECO:0007669"/>
    <property type="project" value="TreeGrafter"/>
</dbReference>
<evidence type="ECO:0000313" key="2">
    <source>
        <dbReference type="EMBL" id="TDP82992.1"/>
    </source>
</evidence>
<reference evidence="2 3" key="1">
    <citation type="submission" date="2019-03" db="EMBL/GenBank/DDBJ databases">
        <title>Genomic Encyclopedia of Type Strains, Phase IV (KMG-IV): sequencing the most valuable type-strain genomes for metagenomic binning, comparative biology and taxonomic classification.</title>
        <authorList>
            <person name="Goeker M."/>
        </authorList>
    </citation>
    <scope>NUCLEOTIDE SEQUENCE [LARGE SCALE GENOMIC DNA]</scope>
    <source>
        <strain evidence="2 3">DSM 11901</strain>
    </source>
</reference>
<dbReference type="InterPro" id="IPR009305">
    <property type="entry name" value="Mpo1-like"/>
</dbReference>
<dbReference type="PANTHER" id="PTHR28026:SF9">
    <property type="entry name" value="2-HYDROXY-PALMITIC ACID DIOXYGENASE MPO1"/>
    <property type="match status" value="1"/>
</dbReference>
<evidence type="ECO:0000256" key="1">
    <source>
        <dbReference type="SAM" id="Phobius"/>
    </source>
</evidence>
<dbReference type="EMBL" id="SNXW01000005">
    <property type="protein sequence ID" value="TDP82992.1"/>
    <property type="molecule type" value="Genomic_DNA"/>
</dbReference>
<keyword evidence="1" id="KW-1133">Transmembrane helix</keyword>
<feature type="transmembrane region" description="Helical" evidence="1">
    <location>
        <begin position="56"/>
        <end position="75"/>
    </location>
</feature>
<keyword evidence="1" id="KW-0472">Membrane</keyword>
<keyword evidence="1" id="KW-0812">Transmembrane</keyword>
<dbReference type="PANTHER" id="PTHR28026">
    <property type="entry name" value="DUF962 DOMAIN PROTEIN (AFU_ORTHOLOGUE AFUA_8G05310)"/>
    <property type="match status" value="1"/>
</dbReference>
<sequence>MADTRRRWPHDVAIALFSMSLPPSCHRPAATLKPAMKTLTDHLAGYAAYHRHVRNVATHFVGIPVIVVSVMALLGRAALDVGGVSVSLATLTWLASTLFFLRLDLRYGLSMAVLTGLSLWAGHALAALPMAAWLSASLGLFFGGWVLQFIGHIYEGRKPAFVDDLTGLVIGPLFVVAEAGFLLGWRREVQAAIEARVGPVGALSARERGVVLGR</sequence>